<feature type="transmembrane region" description="Helical" evidence="6">
    <location>
        <begin position="87"/>
        <end position="105"/>
    </location>
</feature>
<dbReference type="OMA" id="YWVAPYI"/>
<dbReference type="AlphaFoldDB" id="A0A0L0HA51"/>
<proteinExistence type="predicted"/>
<evidence type="ECO:0000256" key="1">
    <source>
        <dbReference type="ARBA" id="ARBA00004141"/>
    </source>
</evidence>
<evidence type="ECO:0000259" key="7">
    <source>
        <dbReference type="Pfam" id="PF02544"/>
    </source>
</evidence>
<dbReference type="GeneID" id="27689470"/>
<keyword evidence="4 6" id="KW-0472">Membrane</keyword>
<evidence type="ECO:0000256" key="4">
    <source>
        <dbReference type="ARBA" id="ARBA00023136"/>
    </source>
</evidence>
<feature type="transmembrane region" description="Helical" evidence="6">
    <location>
        <begin position="120"/>
        <end position="137"/>
    </location>
</feature>
<accession>A0A0L0HA51</accession>
<dbReference type="GO" id="GO:0006629">
    <property type="term" value="P:lipid metabolic process"/>
    <property type="evidence" value="ECO:0007669"/>
    <property type="project" value="InterPro"/>
</dbReference>
<evidence type="ECO:0000256" key="5">
    <source>
        <dbReference type="SAM" id="MobiDB-lite"/>
    </source>
</evidence>
<feature type="transmembrane region" description="Helical" evidence="6">
    <location>
        <begin position="149"/>
        <end position="169"/>
    </location>
</feature>
<dbReference type="Pfam" id="PF02544">
    <property type="entry name" value="Steroid_dh"/>
    <property type="match status" value="1"/>
</dbReference>
<dbReference type="VEuPathDB" id="FungiDB:SPPG_06139"/>
<dbReference type="OrthoDB" id="67965at2759"/>
<dbReference type="GO" id="GO:0016627">
    <property type="term" value="F:oxidoreductase activity, acting on the CH-CH group of donors"/>
    <property type="evidence" value="ECO:0007669"/>
    <property type="project" value="InterPro"/>
</dbReference>
<dbReference type="PROSITE" id="PS50244">
    <property type="entry name" value="S5A_REDUCTASE"/>
    <property type="match status" value="1"/>
</dbReference>
<organism evidence="8 9">
    <name type="scientific">Spizellomyces punctatus (strain DAOM BR117)</name>
    <dbReference type="NCBI Taxonomy" id="645134"/>
    <lineage>
        <taxon>Eukaryota</taxon>
        <taxon>Fungi</taxon>
        <taxon>Fungi incertae sedis</taxon>
        <taxon>Chytridiomycota</taxon>
        <taxon>Chytridiomycota incertae sedis</taxon>
        <taxon>Chytridiomycetes</taxon>
        <taxon>Spizellomycetales</taxon>
        <taxon>Spizellomycetaceae</taxon>
        <taxon>Spizellomyces</taxon>
    </lineage>
</organism>
<dbReference type="GO" id="GO:0016020">
    <property type="term" value="C:membrane"/>
    <property type="evidence" value="ECO:0007669"/>
    <property type="project" value="UniProtKB-SubCell"/>
</dbReference>
<dbReference type="Proteomes" id="UP000053201">
    <property type="component" value="Unassembled WGS sequence"/>
</dbReference>
<dbReference type="InterPro" id="IPR001104">
    <property type="entry name" value="3-oxo-5_a-steroid_4-DH_C"/>
</dbReference>
<gene>
    <name evidence="8" type="ORF">SPPG_06139</name>
</gene>
<keyword evidence="3 6" id="KW-1133">Transmembrane helix</keyword>
<feature type="domain" description="3-oxo-5-alpha-steroid 4-dehydrogenase C-terminal" evidence="7">
    <location>
        <begin position="129"/>
        <end position="273"/>
    </location>
</feature>
<dbReference type="EMBL" id="KQ257460">
    <property type="protein sequence ID" value="KNC98435.1"/>
    <property type="molecule type" value="Genomic_DNA"/>
</dbReference>
<feature type="region of interest" description="Disordered" evidence="5">
    <location>
        <begin position="1"/>
        <end position="32"/>
    </location>
</feature>
<evidence type="ECO:0000256" key="3">
    <source>
        <dbReference type="ARBA" id="ARBA00022989"/>
    </source>
</evidence>
<reference evidence="8 9" key="1">
    <citation type="submission" date="2009-08" db="EMBL/GenBank/DDBJ databases">
        <title>The Genome Sequence of Spizellomyces punctatus strain DAOM BR117.</title>
        <authorList>
            <consortium name="The Broad Institute Genome Sequencing Platform"/>
            <person name="Russ C."/>
            <person name="Cuomo C."/>
            <person name="Shea T."/>
            <person name="Young S.K."/>
            <person name="Zeng Q."/>
            <person name="Koehrsen M."/>
            <person name="Haas B."/>
            <person name="Borodovsky M."/>
            <person name="Guigo R."/>
            <person name="Alvarado L."/>
            <person name="Berlin A."/>
            <person name="Bochicchio J."/>
            <person name="Borenstein D."/>
            <person name="Chapman S."/>
            <person name="Chen Z."/>
            <person name="Engels R."/>
            <person name="Freedman E."/>
            <person name="Gellesch M."/>
            <person name="Goldberg J."/>
            <person name="Griggs A."/>
            <person name="Gujja S."/>
            <person name="Heiman D."/>
            <person name="Hepburn T."/>
            <person name="Howarth C."/>
            <person name="Jen D."/>
            <person name="Larson L."/>
            <person name="Lewis B."/>
            <person name="Mehta T."/>
            <person name="Park D."/>
            <person name="Pearson M."/>
            <person name="Roberts A."/>
            <person name="Saif S."/>
            <person name="Shenoy N."/>
            <person name="Sisk P."/>
            <person name="Stolte C."/>
            <person name="Sykes S."/>
            <person name="Thomson T."/>
            <person name="Walk T."/>
            <person name="White J."/>
            <person name="Yandava C."/>
            <person name="Burger G."/>
            <person name="Gray M.W."/>
            <person name="Holland P.W.H."/>
            <person name="King N."/>
            <person name="Lang F.B.F."/>
            <person name="Roger A.J."/>
            <person name="Ruiz-Trillo I."/>
            <person name="Lander E."/>
            <person name="Nusbaum C."/>
        </authorList>
    </citation>
    <scope>NUCLEOTIDE SEQUENCE [LARGE SCALE GENOMIC DNA]</scope>
    <source>
        <strain evidence="8 9">DAOM BR117</strain>
    </source>
</reference>
<evidence type="ECO:0000313" key="8">
    <source>
        <dbReference type="EMBL" id="KNC98435.1"/>
    </source>
</evidence>
<comment type="subcellular location">
    <subcellularLocation>
        <location evidence="1">Membrane</location>
        <topology evidence="1">Multi-pass membrane protein</topology>
    </subcellularLocation>
</comment>
<dbReference type="InParanoid" id="A0A0L0HA51"/>
<evidence type="ECO:0000256" key="2">
    <source>
        <dbReference type="ARBA" id="ARBA00022692"/>
    </source>
</evidence>
<keyword evidence="2 6" id="KW-0812">Transmembrane</keyword>
<evidence type="ECO:0000313" key="9">
    <source>
        <dbReference type="Proteomes" id="UP000053201"/>
    </source>
</evidence>
<dbReference type="Gene3D" id="1.20.120.1630">
    <property type="match status" value="1"/>
</dbReference>
<protein>
    <submittedName>
        <fullName evidence="8">Steroid 5-alpha reductase domain-containing protein</fullName>
    </submittedName>
</protein>
<dbReference type="eggNOG" id="ENOG502RMDK">
    <property type="taxonomic scope" value="Eukaryota"/>
</dbReference>
<evidence type="ECO:0000256" key="6">
    <source>
        <dbReference type="SAM" id="Phobius"/>
    </source>
</evidence>
<dbReference type="RefSeq" id="XP_016606475.1">
    <property type="nucleotide sequence ID" value="XM_016754345.1"/>
</dbReference>
<feature type="transmembrane region" description="Helical" evidence="6">
    <location>
        <begin position="214"/>
        <end position="242"/>
    </location>
</feature>
<name>A0A0L0HA51_SPIPD</name>
<feature type="compositionally biased region" description="Polar residues" evidence="5">
    <location>
        <begin position="1"/>
        <end position="13"/>
    </location>
</feature>
<sequence>MSEATSALRQRTPANERDGADLATKASVSQRSPSLPFPYNHVPWLYPIAFPTETETGIPICYVIDTMKGLTLVVCLFWMARFAAWQNAAAVVYTAIHGTYGILWMTKSRMFPDPKWTKRYPLWYSVLIASMLAGYWIGPYHLMRSGKSAHPVVIFLAITAWGLGVFLHFGSDLQKTIELEYRKRHPTDKTGKGPGLITDRFFAYNRNPNYFGELLIYGSFLLLSRDPAAIALFTTVFICIWIPNMELKDQSLSRYPEFAEYKKKTCFLIPFLW</sequence>
<keyword evidence="9" id="KW-1185">Reference proteome</keyword>